<feature type="compositionally biased region" description="Basic and acidic residues" evidence="1">
    <location>
        <begin position="284"/>
        <end position="297"/>
    </location>
</feature>
<name>A0A9P7XVD9_9FUNG</name>
<feature type="compositionally biased region" description="Basic residues" evidence="1">
    <location>
        <begin position="101"/>
        <end position="119"/>
    </location>
</feature>
<feature type="region of interest" description="Disordered" evidence="1">
    <location>
        <begin position="348"/>
        <end position="414"/>
    </location>
</feature>
<evidence type="ECO:0000259" key="3">
    <source>
        <dbReference type="Pfam" id="PF16561"/>
    </source>
</evidence>
<dbReference type="Proteomes" id="UP000707451">
    <property type="component" value="Unassembled WGS sequence"/>
</dbReference>
<dbReference type="InterPro" id="IPR014756">
    <property type="entry name" value="Ig_E-set"/>
</dbReference>
<dbReference type="Pfam" id="PF16561">
    <property type="entry name" value="AMPK1_CBM"/>
    <property type="match status" value="1"/>
</dbReference>
<feature type="compositionally biased region" description="Low complexity" evidence="1">
    <location>
        <begin position="386"/>
        <end position="406"/>
    </location>
</feature>
<feature type="region of interest" description="Disordered" evidence="1">
    <location>
        <begin position="853"/>
        <end position="906"/>
    </location>
</feature>
<keyword evidence="5" id="KW-1185">Reference proteome</keyword>
<dbReference type="OrthoDB" id="531008at2759"/>
<feature type="region of interest" description="Disordered" evidence="1">
    <location>
        <begin position="819"/>
        <end position="840"/>
    </location>
</feature>
<feature type="compositionally biased region" description="Polar residues" evidence="1">
    <location>
        <begin position="362"/>
        <end position="376"/>
    </location>
</feature>
<feature type="compositionally biased region" description="Low complexity" evidence="1">
    <location>
        <begin position="120"/>
        <end position="143"/>
    </location>
</feature>
<organism evidence="4 5">
    <name type="scientific">Linnemannia hyalina</name>
    <dbReference type="NCBI Taxonomy" id="64524"/>
    <lineage>
        <taxon>Eukaryota</taxon>
        <taxon>Fungi</taxon>
        <taxon>Fungi incertae sedis</taxon>
        <taxon>Mucoromycota</taxon>
        <taxon>Mortierellomycotina</taxon>
        <taxon>Mortierellomycetes</taxon>
        <taxon>Mortierellales</taxon>
        <taxon>Mortierellaceae</taxon>
        <taxon>Linnemannia</taxon>
    </lineage>
</organism>
<reference evidence="4" key="1">
    <citation type="submission" date="2021-06" db="EMBL/GenBank/DDBJ databases">
        <title>Genome Sequence of Mortierella hyaline Strain SCG-10, a Cold-Adapted, Nitrate-Reducing Fungus Isolated from Soil in Minnesota, USA.</title>
        <authorList>
            <person name="Aldossari N."/>
        </authorList>
    </citation>
    <scope>NUCLEOTIDE SEQUENCE</scope>
    <source>
        <strain evidence="4">SCG-10</strain>
    </source>
</reference>
<feature type="compositionally biased region" description="Polar residues" evidence="1">
    <location>
        <begin position="19"/>
        <end position="31"/>
    </location>
</feature>
<feature type="domain" description="AMP-activated protein kinase glycogen-binding" evidence="3">
    <location>
        <begin position="306"/>
        <end position="343"/>
    </location>
</feature>
<keyword evidence="2" id="KW-1133">Transmembrane helix</keyword>
<feature type="region of interest" description="Disordered" evidence="1">
    <location>
        <begin position="930"/>
        <end position="978"/>
    </location>
</feature>
<dbReference type="CDD" id="cd02859">
    <property type="entry name" value="E_set_AMPKbeta_like_N"/>
    <property type="match status" value="1"/>
</dbReference>
<dbReference type="SUPFAM" id="SSF81296">
    <property type="entry name" value="E set domains"/>
    <property type="match status" value="1"/>
</dbReference>
<comment type="caution">
    <text evidence="4">The sequence shown here is derived from an EMBL/GenBank/DDBJ whole genome shotgun (WGS) entry which is preliminary data.</text>
</comment>
<protein>
    <recommendedName>
        <fullName evidence="3">AMP-activated protein kinase glycogen-binding domain-containing protein</fullName>
    </recommendedName>
</protein>
<feature type="compositionally biased region" description="Acidic residues" evidence="1">
    <location>
        <begin position="498"/>
        <end position="508"/>
    </location>
</feature>
<feature type="region of interest" description="Disordered" evidence="1">
    <location>
        <begin position="1"/>
        <end position="143"/>
    </location>
</feature>
<evidence type="ECO:0000313" key="5">
    <source>
        <dbReference type="Proteomes" id="UP000707451"/>
    </source>
</evidence>
<gene>
    <name evidence="4" type="ORF">KI688_011455</name>
</gene>
<dbReference type="InterPro" id="IPR013783">
    <property type="entry name" value="Ig-like_fold"/>
</dbReference>
<dbReference type="InterPro" id="IPR032640">
    <property type="entry name" value="AMPK1_CBM"/>
</dbReference>
<feature type="region of interest" description="Disordered" evidence="1">
    <location>
        <begin position="535"/>
        <end position="562"/>
    </location>
</feature>
<evidence type="ECO:0000256" key="2">
    <source>
        <dbReference type="SAM" id="Phobius"/>
    </source>
</evidence>
<keyword evidence="2" id="KW-0472">Membrane</keyword>
<feature type="compositionally biased region" description="Low complexity" evidence="1">
    <location>
        <begin position="930"/>
        <end position="961"/>
    </location>
</feature>
<proteinExistence type="predicted"/>
<feature type="region of interest" description="Disordered" evidence="1">
    <location>
        <begin position="228"/>
        <end position="297"/>
    </location>
</feature>
<feature type="compositionally biased region" description="Low complexity" evidence="1">
    <location>
        <begin position="61"/>
        <end position="93"/>
    </location>
</feature>
<keyword evidence="2" id="KW-0812">Transmembrane</keyword>
<evidence type="ECO:0000313" key="4">
    <source>
        <dbReference type="EMBL" id="KAG9067866.1"/>
    </source>
</evidence>
<dbReference type="EMBL" id="JAHRHY010000007">
    <property type="protein sequence ID" value="KAG9067866.1"/>
    <property type="molecule type" value="Genomic_DNA"/>
</dbReference>
<feature type="compositionally biased region" description="Polar residues" evidence="1">
    <location>
        <begin position="44"/>
        <end position="60"/>
    </location>
</feature>
<dbReference type="Gene3D" id="2.60.40.10">
    <property type="entry name" value="Immunoglobulins"/>
    <property type="match status" value="1"/>
</dbReference>
<feature type="compositionally biased region" description="Low complexity" evidence="1">
    <location>
        <begin position="890"/>
        <end position="905"/>
    </location>
</feature>
<feature type="compositionally biased region" description="Polar residues" evidence="1">
    <location>
        <begin position="550"/>
        <end position="561"/>
    </location>
</feature>
<feature type="transmembrane region" description="Helical" evidence="2">
    <location>
        <begin position="984"/>
        <end position="1006"/>
    </location>
</feature>
<evidence type="ECO:0000256" key="1">
    <source>
        <dbReference type="SAM" id="MobiDB-lite"/>
    </source>
</evidence>
<feature type="compositionally biased region" description="Basic and acidic residues" evidence="1">
    <location>
        <begin position="966"/>
        <end position="978"/>
    </location>
</feature>
<feature type="region of interest" description="Disordered" evidence="1">
    <location>
        <begin position="481"/>
        <end position="519"/>
    </location>
</feature>
<feature type="compositionally biased region" description="Low complexity" evidence="1">
    <location>
        <begin position="269"/>
        <end position="281"/>
    </location>
</feature>
<accession>A0A9P7XVD9</accession>
<sequence>MAFRKPAPSYDPRPGKDTSAASKDISSNSLAFLTHSVPSRHRSGSTASTRSTNSEQQQKATSTTITNNNPLNPTLANNSSNSNNALLLPRNSSDNSSTHSKQSHHHIRLPSFFRRRKHSSASATTESPSSHSPSPSSSTAQLSLQQHTIVMVPTHDIHIKWPHPVPSGNAFIAGTWSVPGHGPWEKLPMTRIDGTDSFEIHLDVQEIEDISDYFDEDGYLHHELLDHHHPHDQSHQGSPPLAPTSTTSSTTTHISRRKRFSRFLGRARSSSSASATSTTSTNNKDLHIDLPYHHQSKDGTYLPLAREYRYQYKFVIDDEWKCDHDQAQVQDSHGHWNHELAVELVEQPSAGSGGGRSRSSSLQSQHGPQVSEQVSINKPLPTPHPTIITTSSSDSTTTTTTTTSIIVSPAEEDEKDLAREVIENIDVGSAPVSASPTTVTAAAPVAADVDAAIPTLTTTRMGNNVKSRDTYEAVLIFDETDDLSDGEGGRSKRQQVVESDDEDEELEDNNINNNIATEEKEIVLLGEDEDVVKAEVTPQQDDHASLSPADPQQDNYPSEETSPVVIKLSAANTADDTTANPVSPSIEVAEVSSDKVIEIEVAQQAVEEKKEVEQDASAAAIEDVFMNSPSVAEPLPQLGESPIIIPAESSSSTVEEEHESSTAAAVEEVAVPAPIVEAKVAEPLVVETEKVAVVERALEVEETPAPAPTVSSPAPTSVAIPASPNFSFESIAAQSHLLSPDVEPETFVLQAAVNLDEENTGKDNDGVNEVEELEPDVKPAASAPPAPVPTKVVLEVVTDASAIAVATAAAAAAASATSTANDYPQVPSPPLTPSNLSSSKRDLLTDQIISVESTETEGEKQQQQNEESFERSVYMTPRAETTMTKHSTVEETTTVEEPSTVAAAAVEDENATIDILEDKDLPASLLSNSSSSLSLSTLNGGQSSSRRSSNSSTSTKASSSSPPYREMVEHDKSKKNGPEQHPSLFWSICKTTAVVSTAVVILGLGLGRKRD</sequence>
<dbReference type="AlphaFoldDB" id="A0A9P7XVD9"/>